<protein>
    <recommendedName>
        <fullName evidence="2">KfrB domain-containing protein</fullName>
    </recommendedName>
</protein>
<gene>
    <name evidence="3" type="ORF">BJG93_34385</name>
</gene>
<keyword evidence="3" id="KW-0614">Plasmid</keyword>
<evidence type="ECO:0000256" key="1">
    <source>
        <dbReference type="SAM" id="MobiDB-lite"/>
    </source>
</evidence>
<dbReference type="InterPro" id="IPR040782">
    <property type="entry name" value="KfrB"/>
</dbReference>
<accession>A0A1I9YVJ4</accession>
<evidence type="ECO:0000259" key="2">
    <source>
        <dbReference type="Pfam" id="PF18790"/>
    </source>
</evidence>
<feature type="compositionally biased region" description="Basic and acidic residues" evidence="1">
    <location>
        <begin position="369"/>
        <end position="381"/>
    </location>
</feature>
<dbReference type="AlphaFoldDB" id="A0A1I9YVJ4"/>
<dbReference type="Pfam" id="PF18790">
    <property type="entry name" value="KfrB"/>
    <property type="match status" value="2"/>
</dbReference>
<proteinExistence type="predicted"/>
<dbReference type="Proteomes" id="UP000179860">
    <property type="component" value="Plasmid pl3WSM5005"/>
</dbReference>
<dbReference type="RefSeq" id="WP_071336721.1">
    <property type="nucleotide sequence ID" value="NZ_AXBN01000062.1"/>
</dbReference>
<feature type="region of interest" description="Disordered" evidence="1">
    <location>
        <begin position="1"/>
        <end position="42"/>
    </location>
</feature>
<reference evidence="3" key="1">
    <citation type="submission" date="2016-09" db="EMBL/GenBank/DDBJ databases">
        <title>The Complete Genome of Burkholderia sprentiae wsm5005.</title>
        <authorList>
            <person name="De Meyer S."/>
            <person name="Wang P."/>
            <person name="Terpolilli J."/>
        </authorList>
    </citation>
    <scope>NUCLEOTIDE SEQUENCE [LARGE SCALE GENOMIC DNA]</scope>
    <source>
        <strain evidence="3">WSM5005</strain>
        <plasmid evidence="3">pl3WSM5005</plasmid>
    </source>
</reference>
<sequence length="381" mass="42205">MADTLTEKVTAAEAAAPRRARAQRRLDPDVKRQRLSPLDGDSDGVSITFDGSDSYVVRFDYNPDLISQIRKIPGAQFDGADAWRVPVGQYDALAEVAVSMRKEYLLDSASHDRIAALADQAARGRQATPDATPLLSDFHPRGEPLLGEIIAVNDRYAAQFTGLGKRDGVAFVTLHRLADLSDAVLKGDKVSIAYDQKGRAKVEQRLTAEERLDASLGTSVDGVKVTEEAGQYKIEFDYSPALNDRIARIDGAEFKRDEKVWTADVNLKSFVARAVNEMRAEVVADRADRDQIMEVAAERIDSPKAYDAFTGDGHSYSGRVLAMNDRYVLQHSGKDHVTLHRARSFEELPAAGQNARISYKQGKAQLTEQSRDRERNQRIAR</sequence>
<reference evidence="3" key="2">
    <citation type="submission" date="2021-06" db="EMBL/GenBank/DDBJ databases">
        <authorList>
            <person name="Rogers T.H."/>
            <person name="Ramsay J.P."/>
            <person name="Wang P."/>
            <person name="Terpolilli J."/>
        </authorList>
    </citation>
    <scope>NUCLEOTIDE SEQUENCE [LARGE SCALE GENOMIC DNA]</scope>
    <source>
        <strain evidence="3">WSM5005</strain>
        <plasmid evidence="3">pl3WSM5005</plasmid>
    </source>
</reference>
<organism evidence="3 4">
    <name type="scientific">Paraburkholderia sprentiae WSM5005</name>
    <dbReference type="NCBI Taxonomy" id="754502"/>
    <lineage>
        <taxon>Bacteria</taxon>
        <taxon>Pseudomonadati</taxon>
        <taxon>Pseudomonadota</taxon>
        <taxon>Betaproteobacteria</taxon>
        <taxon>Burkholderiales</taxon>
        <taxon>Burkholderiaceae</taxon>
        <taxon>Paraburkholderia</taxon>
    </lineage>
</organism>
<evidence type="ECO:0000313" key="3">
    <source>
        <dbReference type="EMBL" id="APA90207.1"/>
    </source>
</evidence>
<dbReference type="KEGG" id="pspw:BJG93_34385"/>
<geneLocation type="plasmid" evidence="3 4">
    <name>pl3WSM5005</name>
</geneLocation>
<dbReference type="OrthoDB" id="9112944at2"/>
<keyword evidence="4" id="KW-1185">Reference proteome</keyword>
<name>A0A1I9YVJ4_9BURK</name>
<feature type="domain" description="KfrB" evidence="2">
    <location>
        <begin position="315"/>
        <end position="368"/>
    </location>
</feature>
<feature type="domain" description="KfrB" evidence="2">
    <location>
        <begin position="147"/>
        <end position="204"/>
    </location>
</feature>
<dbReference type="EMBL" id="CP017564">
    <property type="protein sequence ID" value="APA90207.1"/>
    <property type="molecule type" value="Genomic_DNA"/>
</dbReference>
<evidence type="ECO:0000313" key="4">
    <source>
        <dbReference type="Proteomes" id="UP000179860"/>
    </source>
</evidence>
<feature type="region of interest" description="Disordered" evidence="1">
    <location>
        <begin position="362"/>
        <end position="381"/>
    </location>
</feature>